<dbReference type="AlphaFoldDB" id="A0AAV4R895"/>
<keyword evidence="2" id="KW-1185">Reference proteome</keyword>
<name>A0AAV4R895_9ARAC</name>
<evidence type="ECO:0000313" key="2">
    <source>
        <dbReference type="Proteomes" id="UP001054837"/>
    </source>
</evidence>
<evidence type="ECO:0000313" key="1">
    <source>
        <dbReference type="EMBL" id="GIY17940.1"/>
    </source>
</evidence>
<proteinExistence type="predicted"/>
<protein>
    <recommendedName>
        <fullName evidence="3">Ycf15</fullName>
    </recommendedName>
</protein>
<organism evidence="1 2">
    <name type="scientific">Caerostris darwini</name>
    <dbReference type="NCBI Taxonomy" id="1538125"/>
    <lineage>
        <taxon>Eukaryota</taxon>
        <taxon>Metazoa</taxon>
        <taxon>Ecdysozoa</taxon>
        <taxon>Arthropoda</taxon>
        <taxon>Chelicerata</taxon>
        <taxon>Arachnida</taxon>
        <taxon>Araneae</taxon>
        <taxon>Araneomorphae</taxon>
        <taxon>Entelegynae</taxon>
        <taxon>Araneoidea</taxon>
        <taxon>Araneidae</taxon>
        <taxon>Caerostris</taxon>
    </lineage>
</organism>
<dbReference type="Proteomes" id="UP001054837">
    <property type="component" value="Unassembled WGS sequence"/>
</dbReference>
<dbReference type="EMBL" id="BPLQ01005852">
    <property type="protein sequence ID" value="GIY17940.1"/>
    <property type="molecule type" value="Genomic_DNA"/>
</dbReference>
<reference evidence="1 2" key="1">
    <citation type="submission" date="2021-06" db="EMBL/GenBank/DDBJ databases">
        <title>Caerostris darwini draft genome.</title>
        <authorList>
            <person name="Kono N."/>
            <person name="Arakawa K."/>
        </authorList>
    </citation>
    <scope>NUCLEOTIDE SEQUENCE [LARGE SCALE GENOMIC DNA]</scope>
</reference>
<gene>
    <name evidence="1" type="ORF">CDAR_27391</name>
</gene>
<comment type="caution">
    <text evidence="1">The sequence shown here is derived from an EMBL/GenBank/DDBJ whole genome shotgun (WGS) entry which is preliminary data.</text>
</comment>
<evidence type="ECO:0008006" key="3">
    <source>
        <dbReference type="Google" id="ProtNLM"/>
    </source>
</evidence>
<accession>A0AAV4R895</accession>
<sequence length="105" mass="12359">MKNKFVNERKKGKITVSTLNDILQEPNERVHNCIKSRSQAPLFGEEPLLKCFSPRSYFIHYRISPDFFSSPLSRHQQIRLQHGPFLPITSRHHKVQPQITAKMNY</sequence>